<comment type="similarity">
    <text evidence="7">Belongs to the dTDP-4-dehydrorhamnose 3,5-epimerase family.</text>
</comment>
<dbReference type="UniPathway" id="UPA00124"/>
<evidence type="ECO:0000313" key="8">
    <source>
        <dbReference type="EMBL" id="APR54565.1"/>
    </source>
</evidence>
<dbReference type="Proteomes" id="UP000286681">
    <property type="component" value="Unassembled WGS sequence"/>
</dbReference>
<comment type="catalytic activity">
    <reaction evidence="1 7">
        <text>dTDP-4-dehydro-6-deoxy-alpha-D-glucose = dTDP-4-dehydro-beta-L-rhamnose</text>
        <dbReference type="Rhea" id="RHEA:16969"/>
        <dbReference type="ChEBI" id="CHEBI:57649"/>
        <dbReference type="ChEBI" id="CHEBI:62830"/>
        <dbReference type="EC" id="5.1.3.13"/>
    </reaction>
</comment>
<evidence type="ECO:0000256" key="2">
    <source>
        <dbReference type="ARBA" id="ARBA00001997"/>
    </source>
</evidence>
<dbReference type="InterPro" id="IPR014710">
    <property type="entry name" value="RmlC-like_jellyroll"/>
</dbReference>
<dbReference type="CDD" id="cd00438">
    <property type="entry name" value="cupin_RmlC"/>
    <property type="match status" value="1"/>
</dbReference>
<evidence type="ECO:0000256" key="6">
    <source>
        <dbReference type="PIRSR" id="PIRSR600888-3"/>
    </source>
</evidence>
<proteinExistence type="inferred from homology"/>
<dbReference type="NCBIfam" id="TIGR01221">
    <property type="entry name" value="rmlC"/>
    <property type="match status" value="1"/>
</dbReference>
<dbReference type="PANTHER" id="PTHR21047">
    <property type="entry name" value="DTDP-6-DEOXY-D-GLUCOSE-3,5 EPIMERASE"/>
    <property type="match status" value="1"/>
</dbReference>
<dbReference type="GeneID" id="44135039"/>
<dbReference type="GO" id="GO:0000271">
    <property type="term" value="P:polysaccharide biosynthetic process"/>
    <property type="evidence" value="ECO:0007669"/>
    <property type="project" value="TreeGrafter"/>
</dbReference>
<dbReference type="RefSeq" id="WP_075152894.1">
    <property type="nucleotide sequence ID" value="NZ_CP018820.1"/>
</dbReference>
<dbReference type="Gene3D" id="2.60.120.10">
    <property type="entry name" value="Jelly Rolls"/>
    <property type="match status" value="1"/>
</dbReference>
<feature type="active site" description="Proton donor" evidence="5">
    <location>
        <position position="133"/>
    </location>
</feature>
<evidence type="ECO:0000313" key="10">
    <source>
        <dbReference type="Proteomes" id="UP000185161"/>
    </source>
</evidence>
<dbReference type="SUPFAM" id="SSF51182">
    <property type="entry name" value="RmlC-like cupins"/>
    <property type="match status" value="1"/>
</dbReference>
<evidence type="ECO:0000256" key="3">
    <source>
        <dbReference type="ARBA" id="ARBA00012098"/>
    </source>
</evidence>
<protein>
    <recommendedName>
        <fullName evidence="4 7">dTDP-4-dehydrorhamnose 3,5-epimerase</fullName>
        <ecNumber evidence="3 7">5.1.3.13</ecNumber>
    </recommendedName>
    <alternativeName>
        <fullName evidence="7">Thymidine diphospho-4-keto-rhamnose 3,5-epimerase</fullName>
    </alternativeName>
</protein>
<dbReference type="EC" id="5.1.3.13" evidence="3 7"/>
<evidence type="ECO:0000313" key="9">
    <source>
        <dbReference type="EMBL" id="RSV07079.1"/>
    </source>
</evidence>
<dbReference type="EMBL" id="QQWO01000002">
    <property type="protein sequence ID" value="RSV07079.1"/>
    <property type="molecule type" value="Genomic_DNA"/>
</dbReference>
<organism evidence="8 10">
    <name type="scientific">Sphingomonas koreensis</name>
    <dbReference type="NCBI Taxonomy" id="93064"/>
    <lineage>
        <taxon>Bacteria</taxon>
        <taxon>Pseudomonadati</taxon>
        <taxon>Pseudomonadota</taxon>
        <taxon>Alphaproteobacteria</taxon>
        <taxon>Sphingomonadales</taxon>
        <taxon>Sphingomonadaceae</taxon>
        <taxon>Sphingomonas</taxon>
    </lineage>
</organism>
<dbReference type="InterPro" id="IPR000888">
    <property type="entry name" value="RmlC-like"/>
</dbReference>
<dbReference type="InterPro" id="IPR011051">
    <property type="entry name" value="RmlC_Cupin_sf"/>
</dbReference>
<dbReference type="KEGG" id="skr:BRX40_20955"/>
<dbReference type="OrthoDB" id="9800680at2"/>
<sequence length="188" mass="20986">MTLFNRLAIPDVIEVAPPKYGDHRGWFSEVFKLSAFVAEGVHIDWIQDNQSFSAQAGTVRGLHFQAPPVAQDKLVRVLRGAVYDVAVDIRKGSPTYGKWVGVELSAEKWNQLLVPIGFAHCFMTLTPDTEVLYKVSGPYSKEHEGTILWNDPDLGIDWPDLGVQPTLSDKDVVAPRLKDFDSPFVYEG</sequence>
<evidence type="ECO:0000256" key="4">
    <source>
        <dbReference type="ARBA" id="ARBA00019595"/>
    </source>
</evidence>
<reference evidence="10" key="2">
    <citation type="submission" date="2016-12" db="EMBL/GenBank/DDBJ databases">
        <title>Whole genome sequencing of Sphingomonas sp. ABOJV.</title>
        <authorList>
            <person name="Conlan S."/>
            <person name="Thomas P.J."/>
            <person name="Mullikin J."/>
            <person name="Palmore T.N."/>
            <person name="Frank K.M."/>
            <person name="Segre J.A."/>
        </authorList>
    </citation>
    <scope>NUCLEOTIDE SEQUENCE [LARGE SCALE GENOMIC DNA]</scope>
    <source>
        <strain evidence="10">ABOJV</strain>
    </source>
</reference>
<name>A0A1L6JF84_9SPHN</name>
<dbReference type="GO" id="GO:0005829">
    <property type="term" value="C:cytosol"/>
    <property type="evidence" value="ECO:0007669"/>
    <property type="project" value="TreeGrafter"/>
</dbReference>
<dbReference type="PANTHER" id="PTHR21047:SF2">
    <property type="entry name" value="THYMIDINE DIPHOSPHO-4-KETO-RHAMNOSE 3,5-EPIMERASE"/>
    <property type="match status" value="1"/>
</dbReference>
<gene>
    <name evidence="9" type="primary">rfbC</name>
    <name evidence="8" type="ORF">BRX40_20955</name>
    <name evidence="9" type="ORF">CA257_03545</name>
</gene>
<keyword evidence="7 9" id="KW-0413">Isomerase</keyword>
<feature type="site" description="Participates in a stacking interaction with the thymidine ring of dTDP-4-oxo-6-deoxyglucose" evidence="6">
    <location>
        <position position="139"/>
    </location>
</feature>
<comment type="pathway">
    <text evidence="7">Carbohydrate biosynthesis; dTDP-L-rhamnose biosynthesis.</text>
</comment>
<dbReference type="STRING" id="93064.BRX40_20955"/>
<dbReference type="Proteomes" id="UP000185161">
    <property type="component" value="Chromosome"/>
</dbReference>
<evidence type="ECO:0000256" key="7">
    <source>
        <dbReference type="RuleBase" id="RU364069"/>
    </source>
</evidence>
<dbReference type="Pfam" id="PF00908">
    <property type="entry name" value="dTDP_sugar_isom"/>
    <property type="match status" value="1"/>
</dbReference>
<dbReference type="EMBL" id="CP018820">
    <property type="protein sequence ID" value="APR54565.1"/>
    <property type="molecule type" value="Genomic_DNA"/>
</dbReference>
<reference evidence="8" key="1">
    <citation type="submission" date="2016-12" db="EMBL/GenBank/DDBJ databases">
        <title>Whole genome sequencing of Sphingomonas koreensis.</title>
        <authorList>
            <person name="Conlan S."/>
            <person name="Thomas P.J."/>
            <person name="Mullikin J."/>
            <person name="Palmore T.N."/>
            <person name="Frank K.M."/>
            <person name="Segre J.A."/>
        </authorList>
    </citation>
    <scope>NUCLEOTIDE SEQUENCE</scope>
    <source>
        <strain evidence="8">ABOJV</strain>
    </source>
</reference>
<accession>A0A1L6JF84</accession>
<evidence type="ECO:0000256" key="5">
    <source>
        <dbReference type="PIRSR" id="PIRSR600888-1"/>
    </source>
</evidence>
<comment type="function">
    <text evidence="2 7">Catalyzes the epimerization of the C3' and C5'positions of dTDP-6-deoxy-D-xylo-4-hexulose, forming dTDP-6-deoxy-L-lyxo-4-hexulose.</text>
</comment>
<dbReference type="AlphaFoldDB" id="A0A1L6JF84"/>
<evidence type="ECO:0000313" key="11">
    <source>
        <dbReference type="Proteomes" id="UP000286681"/>
    </source>
</evidence>
<reference evidence="9 11" key="3">
    <citation type="submission" date="2018-07" db="EMBL/GenBank/DDBJ databases">
        <title>Genomic and Epidemiologic Investigation of an Indolent Hospital Outbreak.</title>
        <authorList>
            <person name="Johnson R.C."/>
            <person name="Deming C."/>
            <person name="Conlan S."/>
            <person name="Zellmer C.J."/>
            <person name="Michelin A.V."/>
            <person name="Lee-Lin S."/>
            <person name="Thomas P.J."/>
            <person name="Park M."/>
            <person name="Weingarten R.A."/>
            <person name="Less J."/>
            <person name="Dekker J.P."/>
            <person name="Frank K.M."/>
            <person name="Musser K.A."/>
            <person name="Mcquiston J.R."/>
            <person name="Henderson D.K."/>
            <person name="Lau A.F."/>
            <person name="Palmore T.N."/>
            <person name="Segre J.A."/>
        </authorList>
    </citation>
    <scope>NUCLEOTIDE SEQUENCE [LARGE SCALE GENOMIC DNA]</scope>
    <source>
        <strain evidence="9 11">SK-NIH.Env10_0317</strain>
    </source>
</reference>
<comment type="subunit">
    <text evidence="7">Homodimer.</text>
</comment>
<dbReference type="GO" id="GO:0008830">
    <property type="term" value="F:dTDP-4-dehydrorhamnose 3,5-epimerase activity"/>
    <property type="evidence" value="ECO:0007669"/>
    <property type="project" value="UniProtKB-UniRule"/>
</dbReference>
<dbReference type="GO" id="GO:0019305">
    <property type="term" value="P:dTDP-rhamnose biosynthetic process"/>
    <property type="evidence" value="ECO:0007669"/>
    <property type="project" value="UniProtKB-UniRule"/>
</dbReference>
<feature type="active site" description="Proton acceptor" evidence="5">
    <location>
        <position position="63"/>
    </location>
</feature>
<keyword evidence="10" id="KW-1185">Reference proteome</keyword>
<evidence type="ECO:0000256" key="1">
    <source>
        <dbReference type="ARBA" id="ARBA00001298"/>
    </source>
</evidence>